<dbReference type="OrthoDB" id="396512at2"/>
<organism evidence="2 3">
    <name type="scientific">Sediminicurvatus halobius</name>
    <dbReference type="NCBI Taxonomy" id="2182432"/>
    <lineage>
        <taxon>Bacteria</taxon>
        <taxon>Pseudomonadati</taxon>
        <taxon>Pseudomonadota</taxon>
        <taxon>Gammaproteobacteria</taxon>
        <taxon>Chromatiales</taxon>
        <taxon>Ectothiorhodospiraceae</taxon>
        <taxon>Sediminicurvatus</taxon>
    </lineage>
</organism>
<dbReference type="InterPro" id="IPR029044">
    <property type="entry name" value="Nucleotide-diphossugar_trans"/>
</dbReference>
<dbReference type="PANTHER" id="PTHR22916:SF67">
    <property type="entry name" value="COLANIC ACID BIOSYNTHESIS GLYCOSYL TRANSFERASE WCAE-RELATED"/>
    <property type="match status" value="1"/>
</dbReference>
<comment type="caution">
    <text evidence="2">The sequence shown here is derived from an EMBL/GenBank/DDBJ whole genome shotgun (WGS) entry which is preliminary data.</text>
</comment>
<dbReference type="InterPro" id="IPR001173">
    <property type="entry name" value="Glyco_trans_2-like"/>
</dbReference>
<evidence type="ECO:0000313" key="2">
    <source>
        <dbReference type="EMBL" id="PWG62950.1"/>
    </source>
</evidence>
<keyword evidence="3" id="KW-1185">Reference proteome</keyword>
<evidence type="ECO:0000313" key="3">
    <source>
        <dbReference type="Proteomes" id="UP000245474"/>
    </source>
</evidence>
<dbReference type="Proteomes" id="UP000245474">
    <property type="component" value="Unassembled WGS sequence"/>
</dbReference>
<sequence length="261" mass="29380">MREGTESPLVSIITVTLNDESGICKTVRSLQAWSGEGAVEHIVVDGGSSYAIDAVLGALNWNGTLLKGKDRGLYDAMNKGLMKARGKYLWFLNSGDTIPSGDTVRVVCGQLKANTPDILYGDSWEGSEKDGWRYKRAKPLWAMRTGMITHHQAIIFRRGLILDGNIKYDLAFPIAADYDFVLRSLAASERTQYLPLPICGFEPDGVSQRYPLRGRRDQFAVRRKNGESYLVAAALFGGQTLAWLWRRMWPTGYWLLKRRLW</sequence>
<dbReference type="SUPFAM" id="SSF53448">
    <property type="entry name" value="Nucleotide-diphospho-sugar transferases"/>
    <property type="match status" value="1"/>
</dbReference>
<dbReference type="Gene3D" id="3.90.550.10">
    <property type="entry name" value="Spore Coat Polysaccharide Biosynthesis Protein SpsA, Chain A"/>
    <property type="match status" value="1"/>
</dbReference>
<accession>A0A2U2N1E9</accession>
<dbReference type="EMBL" id="QFFI01000014">
    <property type="protein sequence ID" value="PWG62950.1"/>
    <property type="molecule type" value="Genomic_DNA"/>
</dbReference>
<dbReference type="CDD" id="cd06433">
    <property type="entry name" value="GT_2_WfgS_like"/>
    <property type="match status" value="1"/>
</dbReference>
<dbReference type="GO" id="GO:0016758">
    <property type="term" value="F:hexosyltransferase activity"/>
    <property type="evidence" value="ECO:0007669"/>
    <property type="project" value="UniProtKB-ARBA"/>
</dbReference>
<evidence type="ECO:0000259" key="1">
    <source>
        <dbReference type="Pfam" id="PF00535"/>
    </source>
</evidence>
<gene>
    <name evidence="2" type="ORF">DEM34_10140</name>
</gene>
<dbReference type="Pfam" id="PF00535">
    <property type="entry name" value="Glycos_transf_2"/>
    <property type="match status" value="1"/>
</dbReference>
<feature type="domain" description="Glycosyltransferase 2-like" evidence="1">
    <location>
        <begin position="11"/>
        <end position="139"/>
    </location>
</feature>
<dbReference type="AlphaFoldDB" id="A0A2U2N1E9"/>
<dbReference type="PANTHER" id="PTHR22916">
    <property type="entry name" value="GLYCOSYLTRANSFERASE"/>
    <property type="match status" value="1"/>
</dbReference>
<reference evidence="2 3" key="1">
    <citation type="submission" date="2018-05" db="EMBL/GenBank/DDBJ databases">
        <title>Spiribacter halobius sp. nov., a moderately halophilic bacterium isolated from marine solar saltern.</title>
        <authorList>
            <person name="Zheng W.-S."/>
            <person name="Lu D.-C."/>
            <person name="Du Z.-J."/>
        </authorList>
    </citation>
    <scope>NUCLEOTIDE SEQUENCE [LARGE SCALE GENOMIC DNA]</scope>
    <source>
        <strain evidence="2 3">E85</strain>
    </source>
</reference>
<protein>
    <recommendedName>
        <fullName evidence="1">Glycosyltransferase 2-like domain-containing protein</fullName>
    </recommendedName>
</protein>
<name>A0A2U2N1E9_9GAMM</name>
<dbReference type="RefSeq" id="WP_109678699.1">
    <property type="nucleotide sequence ID" value="NZ_CP086615.1"/>
</dbReference>
<proteinExistence type="predicted"/>